<proteinExistence type="predicted"/>
<dbReference type="GO" id="GO:0005764">
    <property type="term" value="C:lysosome"/>
    <property type="evidence" value="ECO:0007669"/>
    <property type="project" value="UniProtKB-SubCell"/>
</dbReference>
<keyword evidence="8" id="KW-0645">Protease</keyword>
<evidence type="ECO:0000256" key="6">
    <source>
        <dbReference type="ARBA" id="ARBA00022525"/>
    </source>
</evidence>
<evidence type="ECO:0000256" key="9">
    <source>
        <dbReference type="ARBA" id="ARBA00022723"/>
    </source>
</evidence>
<keyword evidence="13" id="KW-0862">Zinc</keyword>
<evidence type="ECO:0000256" key="15">
    <source>
        <dbReference type="ARBA" id="ARBA00023049"/>
    </source>
</evidence>
<dbReference type="InterPro" id="IPR039866">
    <property type="entry name" value="CPQ"/>
</dbReference>
<keyword evidence="17" id="KW-0325">Glycoprotein</keyword>
<keyword evidence="12" id="KW-0256">Endoplasmic reticulum</keyword>
<evidence type="ECO:0000256" key="2">
    <source>
        <dbReference type="ARBA" id="ARBA00004371"/>
    </source>
</evidence>
<evidence type="ECO:0000256" key="1">
    <source>
        <dbReference type="ARBA" id="ARBA00004240"/>
    </source>
</evidence>
<dbReference type="GO" id="GO:0006508">
    <property type="term" value="P:proteolysis"/>
    <property type="evidence" value="ECO:0007669"/>
    <property type="project" value="UniProtKB-KW"/>
</dbReference>
<evidence type="ECO:0000256" key="17">
    <source>
        <dbReference type="ARBA" id="ARBA00023180"/>
    </source>
</evidence>
<dbReference type="GO" id="GO:0070573">
    <property type="term" value="F:metallodipeptidase activity"/>
    <property type="evidence" value="ECO:0007669"/>
    <property type="project" value="InterPro"/>
</dbReference>
<keyword evidence="16" id="KW-0865">Zymogen</keyword>
<sequence>MKNRSNRLLPRGGAALLALALGVAPLVVRGQAVDLDMTDRIVDEGQRHGEVMEIARYLSDEIGSRLTNSPGARKAEAWTQEKFRGWGLANVHKQGFPFGRGWWMERSSVRMIAPRPLALTAIPISWTPGTNGVITAPIVFAPMTSKADFAQWKGKLAGRIVLVSSIDDIHTPPAASRLSADEFARLAVYEPPKFSSDGKAYLEKSYFFPRQMEDFLKAEGALAYARVTKRDGKLVMGDGYRFAPGDEAPLPAVEIAAEDYRRLVRLADAGQAPTLAIESVVHYDDSDPQAYNIFAEIPGSDPKAAYVMAGAHLDSSAAADGAADNGAGMAMVMEAARILSKMPRPRRTIRFALWGAEEQGMIGSSAFVEERLAQRVPPAEPKVGANGRFWLHSTSWPIVKRPTWGELSVYFNLDNGSGKIRGVYAYRNLAAVPIFQAWLAPFASMGATTVAASDNTGPDNEYMQMVGVPGFQFIQDWNDYGRMHHTSMDTFDHLDADDMRQASIILASFLWNAANADKPFPRRPLPTEPSRTGPAK</sequence>
<comment type="subunit">
    <text evidence="19">Homodimer. The monomeric form is inactive while the homodimer is active.</text>
</comment>
<dbReference type="AlphaFoldDB" id="A0A7X5ZX14"/>
<protein>
    <recommendedName>
        <fullName evidence="5">Carboxypeptidase Q</fullName>
    </recommendedName>
    <alternativeName>
        <fullName evidence="20">Plasma glutamate carboxypeptidase</fullName>
    </alternativeName>
</protein>
<dbReference type="Gene3D" id="3.40.630.10">
    <property type="entry name" value="Zn peptidases"/>
    <property type="match status" value="1"/>
</dbReference>
<evidence type="ECO:0000256" key="19">
    <source>
        <dbReference type="ARBA" id="ARBA00025833"/>
    </source>
</evidence>
<evidence type="ECO:0000256" key="8">
    <source>
        <dbReference type="ARBA" id="ARBA00022670"/>
    </source>
</evidence>
<dbReference type="PANTHER" id="PTHR12053">
    <property type="entry name" value="PROTEASE FAMILY M28 PLASMA GLUTAMATE CARBOXYPEPTIDASE-RELATED"/>
    <property type="match status" value="1"/>
</dbReference>
<evidence type="ECO:0000313" key="22">
    <source>
        <dbReference type="EMBL" id="NIJ66359.1"/>
    </source>
</evidence>
<evidence type="ECO:0000256" key="3">
    <source>
        <dbReference type="ARBA" id="ARBA00004555"/>
    </source>
</evidence>
<keyword evidence="9" id="KW-0479">Metal-binding</keyword>
<dbReference type="GO" id="GO:0005576">
    <property type="term" value="C:extracellular region"/>
    <property type="evidence" value="ECO:0007669"/>
    <property type="project" value="UniProtKB-SubCell"/>
</dbReference>
<evidence type="ECO:0000256" key="14">
    <source>
        <dbReference type="ARBA" id="ARBA00023034"/>
    </source>
</evidence>
<keyword evidence="10" id="KW-0732">Signal</keyword>
<evidence type="ECO:0000256" key="12">
    <source>
        <dbReference type="ARBA" id="ARBA00022824"/>
    </source>
</evidence>
<dbReference type="SUPFAM" id="SSF53187">
    <property type="entry name" value="Zn-dependent exopeptidases"/>
    <property type="match status" value="1"/>
</dbReference>
<dbReference type="InterPro" id="IPR007484">
    <property type="entry name" value="Peptidase_M28"/>
</dbReference>
<gene>
    <name evidence="22" type="ORF">FHR20_003332</name>
</gene>
<evidence type="ECO:0000256" key="18">
    <source>
        <dbReference type="ARBA" id="ARBA00023228"/>
    </source>
</evidence>
<comment type="subcellular location">
    <subcellularLocation>
        <location evidence="1">Endoplasmic reticulum</location>
    </subcellularLocation>
    <subcellularLocation>
        <location evidence="3">Golgi apparatus</location>
    </subcellularLocation>
    <subcellularLocation>
        <location evidence="2">Lysosome</location>
    </subcellularLocation>
    <subcellularLocation>
        <location evidence="4">Secreted</location>
    </subcellularLocation>
</comment>
<dbReference type="Gene3D" id="3.50.30.30">
    <property type="match status" value="1"/>
</dbReference>
<keyword evidence="18" id="KW-0458">Lysosome</keyword>
<keyword evidence="15" id="KW-0482">Metalloprotease</keyword>
<keyword evidence="7" id="KW-0121">Carboxypeptidase</keyword>
<keyword evidence="23" id="KW-1185">Reference proteome</keyword>
<keyword evidence="11" id="KW-0378">Hydrolase</keyword>
<feature type="domain" description="Peptidase M28" evidence="21">
    <location>
        <begin position="292"/>
        <end position="508"/>
    </location>
</feature>
<evidence type="ECO:0000259" key="21">
    <source>
        <dbReference type="Pfam" id="PF04389"/>
    </source>
</evidence>
<keyword evidence="6" id="KW-0964">Secreted</keyword>
<dbReference type="GO" id="GO:0046872">
    <property type="term" value="F:metal ion binding"/>
    <property type="evidence" value="ECO:0007669"/>
    <property type="project" value="UniProtKB-KW"/>
</dbReference>
<comment type="caution">
    <text evidence="22">The sequence shown here is derived from an EMBL/GenBank/DDBJ whole genome shotgun (WGS) entry which is preliminary data.</text>
</comment>
<evidence type="ECO:0000256" key="5">
    <source>
        <dbReference type="ARBA" id="ARBA00014116"/>
    </source>
</evidence>
<dbReference type="PANTHER" id="PTHR12053:SF3">
    <property type="entry name" value="CARBOXYPEPTIDASE Q"/>
    <property type="match status" value="1"/>
</dbReference>
<evidence type="ECO:0000256" key="16">
    <source>
        <dbReference type="ARBA" id="ARBA00023145"/>
    </source>
</evidence>
<name>A0A7X5ZX14_9SPHN</name>
<dbReference type="Pfam" id="PF04389">
    <property type="entry name" value="Peptidase_M28"/>
    <property type="match status" value="1"/>
</dbReference>
<evidence type="ECO:0000256" key="7">
    <source>
        <dbReference type="ARBA" id="ARBA00022645"/>
    </source>
</evidence>
<evidence type="ECO:0000313" key="23">
    <source>
        <dbReference type="Proteomes" id="UP000564677"/>
    </source>
</evidence>
<accession>A0A7X5ZX14</accession>
<dbReference type="GO" id="GO:0004180">
    <property type="term" value="F:carboxypeptidase activity"/>
    <property type="evidence" value="ECO:0007669"/>
    <property type="project" value="UniProtKB-KW"/>
</dbReference>
<evidence type="ECO:0000256" key="10">
    <source>
        <dbReference type="ARBA" id="ARBA00022729"/>
    </source>
</evidence>
<dbReference type="Proteomes" id="UP000564677">
    <property type="component" value="Unassembled WGS sequence"/>
</dbReference>
<keyword evidence="14" id="KW-0333">Golgi apparatus</keyword>
<reference evidence="22 23" key="1">
    <citation type="submission" date="2020-03" db="EMBL/GenBank/DDBJ databases">
        <title>Genomic Encyclopedia of Type Strains, Phase IV (KMG-IV): sequencing the most valuable type-strain genomes for metagenomic binning, comparative biology and taxonomic classification.</title>
        <authorList>
            <person name="Goeker M."/>
        </authorList>
    </citation>
    <scope>NUCLEOTIDE SEQUENCE [LARGE SCALE GENOMIC DNA]</scope>
    <source>
        <strain evidence="22 23">DSM 4733</strain>
    </source>
</reference>
<organism evidence="22 23">
    <name type="scientific">Sphingomonas leidyi</name>
    <dbReference type="NCBI Taxonomy" id="68569"/>
    <lineage>
        <taxon>Bacteria</taxon>
        <taxon>Pseudomonadati</taxon>
        <taxon>Pseudomonadota</taxon>
        <taxon>Alphaproteobacteria</taxon>
        <taxon>Sphingomonadales</taxon>
        <taxon>Sphingomonadaceae</taxon>
        <taxon>Sphingomonas</taxon>
    </lineage>
</organism>
<dbReference type="EMBL" id="JAASQV010000003">
    <property type="protein sequence ID" value="NIJ66359.1"/>
    <property type="molecule type" value="Genomic_DNA"/>
</dbReference>
<evidence type="ECO:0000256" key="20">
    <source>
        <dbReference type="ARBA" id="ARBA00033328"/>
    </source>
</evidence>
<dbReference type="RefSeq" id="WP_167300708.1">
    <property type="nucleotide sequence ID" value="NZ_JAASQV010000003.1"/>
</dbReference>
<evidence type="ECO:0000256" key="11">
    <source>
        <dbReference type="ARBA" id="ARBA00022801"/>
    </source>
</evidence>
<evidence type="ECO:0000256" key="4">
    <source>
        <dbReference type="ARBA" id="ARBA00004613"/>
    </source>
</evidence>
<evidence type="ECO:0000256" key="13">
    <source>
        <dbReference type="ARBA" id="ARBA00022833"/>
    </source>
</evidence>